<gene>
    <name evidence="4" type="ORF">DFH07DRAFT_794744</name>
</gene>
<accession>A0AAD7NXS5</accession>
<keyword evidence="2" id="KW-1133">Transmembrane helix</keyword>
<comment type="caution">
    <text evidence="4">The sequence shown here is derived from an EMBL/GenBank/DDBJ whole genome shotgun (WGS) entry which is preliminary data.</text>
</comment>
<keyword evidence="3" id="KW-0732">Signal</keyword>
<dbReference type="EMBL" id="JARJLG010000007">
    <property type="protein sequence ID" value="KAJ7779348.1"/>
    <property type="molecule type" value="Genomic_DNA"/>
</dbReference>
<reference evidence="4" key="1">
    <citation type="submission" date="2023-03" db="EMBL/GenBank/DDBJ databases">
        <title>Massive genome expansion in bonnet fungi (Mycena s.s.) driven by repeated elements and novel gene families across ecological guilds.</title>
        <authorList>
            <consortium name="Lawrence Berkeley National Laboratory"/>
            <person name="Harder C.B."/>
            <person name="Miyauchi S."/>
            <person name="Viragh M."/>
            <person name="Kuo A."/>
            <person name="Thoen E."/>
            <person name="Andreopoulos B."/>
            <person name="Lu D."/>
            <person name="Skrede I."/>
            <person name="Drula E."/>
            <person name="Henrissat B."/>
            <person name="Morin E."/>
            <person name="Kohler A."/>
            <person name="Barry K."/>
            <person name="LaButti K."/>
            <person name="Morin E."/>
            <person name="Salamov A."/>
            <person name="Lipzen A."/>
            <person name="Mereny Z."/>
            <person name="Hegedus B."/>
            <person name="Baldrian P."/>
            <person name="Stursova M."/>
            <person name="Weitz H."/>
            <person name="Taylor A."/>
            <person name="Grigoriev I.V."/>
            <person name="Nagy L.G."/>
            <person name="Martin F."/>
            <person name="Kauserud H."/>
        </authorList>
    </citation>
    <scope>NUCLEOTIDE SEQUENCE</scope>
    <source>
        <strain evidence="4">CBHHK188m</strain>
    </source>
</reference>
<feature type="signal peptide" evidence="3">
    <location>
        <begin position="1"/>
        <end position="23"/>
    </location>
</feature>
<protein>
    <submittedName>
        <fullName evidence="4">Uncharacterized protein</fullName>
    </submittedName>
</protein>
<dbReference type="AlphaFoldDB" id="A0AAD7NXS5"/>
<sequence>MGIGRLAGFAFASCFFCLQTSNALTFGTLGPQIAVGETTEITWTSESTDPLLWLLSVTDHNGNPLTSVGTVDGPAEKFTFVFPPVESDFRPIFALQATNGNQVLDTSAPFRVLQSNQAAAMSSAPADVAASSTAPSASPSAPPTQPSQSIPPTPAPQTSPPIPSPTSSPTAPPSPADSAAPATKNIYALIFGPIIAVVFVGVLGFLLVTVCGCRGPRAGKSVEP</sequence>
<evidence type="ECO:0000256" key="2">
    <source>
        <dbReference type="SAM" id="Phobius"/>
    </source>
</evidence>
<feature type="compositionally biased region" description="Low complexity" evidence="1">
    <location>
        <begin position="124"/>
        <end position="139"/>
    </location>
</feature>
<keyword evidence="2" id="KW-0472">Membrane</keyword>
<evidence type="ECO:0000256" key="3">
    <source>
        <dbReference type="SAM" id="SignalP"/>
    </source>
</evidence>
<proteinExistence type="predicted"/>
<evidence type="ECO:0000313" key="5">
    <source>
        <dbReference type="Proteomes" id="UP001215280"/>
    </source>
</evidence>
<organism evidence="4 5">
    <name type="scientific">Mycena maculata</name>
    <dbReference type="NCBI Taxonomy" id="230809"/>
    <lineage>
        <taxon>Eukaryota</taxon>
        <taxon>Fungi</taxon>
        <taxon>Dikarya</taxon>
        <taxon>Basidiomycota</taxon>
        <taxon>Agaricomycotina</taxon>
        <taxon>Agaricomycetes</taxon>
        <taxon>Agaricomycetidae</taxon>
        <taxon>Agaricales</taxon>
        <taxon>Marasmiineae</taxon>
        <taxon>Mycenaceae</taxon>
        <taxon>Mycena</taxon>
    </lineage>
</organism>
<dbReference type="Proteomes" id="UP001215280">
    <property type="component" value="Unassembled WGS sequence"/>
</dbReference>
<feature type="chain" id="PRO_5042053475" evidence="3">
    <location>
        <begin position="24"/>
        <end position="224"/>
    </location>
</feature>
<keyword evidence="2" id="KW-0812">Transmembrane</keyword>
<name>A0AAD7NXS5_9AGAR</name>
<evidence type="ECO:0000256" key="1">
    <source>
        <dbReference type="SAM" id="MobiDB-lite"/>
    </source>
</evidence>
<feature type="compositionally biased region" description="Pro residues" evidence="1">
    <location>
        <begin position="140"/>
        <end position="175"/>
    </location>
</feature>
<keyword evidence="5" id="KW-1185">Reference proteome</keyword>
<evidence type="ECO:0000313" key="4">
    <source>
        <dbReference type="EMBL" id="KAJ7779348.1"/>
    </source>
</evidence>
<feature type="transmembrane region" description="Helical" evidence="2">
    <location>
        <begin position="186"/>
        <end position="211"/>
    </location>
</feature>
<feature type="region of interest" description="Disordered" evidence="1">
    <location>
        <begin position="124"/>
        <end position="179"/>
    </location>
</feature>